<dbReference type="AlphaFoldDB" id="A0A9D4PDK6"/>
<reference evidence="2" key="2">
    <citation type="submission" date="2021-09" db="EMBL/GenBank/DDBJ databases">
        <authorList>
            <person name="Jia N."/>
            <person name="Wang J."/>
            <person name="Shi W."/>
            <person name="Du L."/>
            <person name="Sun Y."/>
            <person name="Zhan W."/>
            <person name="Jiang J."/>
            <person name="Wang Q."/>
            <person name="Zhang B."/>
            <person name="Ji P."/>
            <person name="Sakyi L.B."/>
            <person name="Cui X."/>
            <person name="Yuan T."/>
            <person name="Jiang B."/>
            <person name="Yang W."/>
            <person name="Lam T.T.-Y."/>
            <person name="Chang Q."/>
            <person name="Ding S."/>
            <person name="Wang X."/>
            <person name="Zhu J."/>
            <person name="Ruan X."/>
            <person name="Zhao L."/>
            <person name="Wei J."/>
            <person name="Que T."/>
            <person name="Du C."/>
            <person name="Cheng J."/>
            <person name="Dai P."/>
            <person name="Han X."/>
            <person name="Huang E."/>
            <person name="Gao Y."/>
            <person name="Liu J."/>
            <person name="Shao H."/>
            <person name="Ye R."/>
            <person name="Li L."/>
            <person name="Wei W."/>
            <person name="Wang X."/>
            <person name="Wang C."/>
            <person name="Huo Q."/>
            <person name="Li W."/>
            <person name="Guo W."/>
            <person name="Chen H."/>
            <person name="Chen S."/>
            <person name="Zhou L."/>
            <person name="Zhou L."/>
            <person name="Ni X."/>
            <person name="Tian J."/>
            <person name="Zhou Y."/>
            <person name="Sheng Y."/>
            <person name="Liu T."/>
            <person name="Pan Y."/>
            <person name="Xia L."/>
            <person name="Li J."/>
            <person name="Zhao F."/>
            <person name="Cao W."/>
        </authorList>
    </citation>
    <scope>NUCLEOTIDE SEQUENCE</scope>
    <source>
        <strain evidence="2">Rsan-2018</strain>
        <tissue evidence="2">Larvae</tissue>
    </source>
</reference>
<keyword evidence="3" id="KW-1185">Reference proteome</keyword>
<evidence type="ECO:0008006" key="4">
    <source>
        <dbReference type="Google" id="ProtNLM"/>
    </source>
</evidence>
<feature type="region of interest" description="Disordered" evidence="1">
    <location>
        <begin position="229"/>
        <end position="252"/>
    </location>
</feature>
<evidence type="ECO:0000256" key="1">
    <source>
        <dbReference type="SAM" id="MobiDB-lite"/>
    </source>
</evidence>
<name>A0A9D4PDK6_RHISA</name>
<dbReference type="EMBL" id="JABSTV010001254">
    <property type="protein sequence ID" value="KAH7938996.1"/>
    <property type="molecule type" value="Genomic_DNA"/>
</dbReference>
<feature type="compositionally biased region" description="Polar residues" evidence="1">
    <location>
        <begin position="185"/>
        <end position="199"/>
    </location>
</feature>
<comment type="caution">
    <text evidence="2">The sequence shown here is derived from an EMBL/GenBank/DDBJ whole genome shotgun (WGS) entry which is preliminary data.</text>
</comment>
<evidence type="ECO:0000313" key="3">
    <source>
        <dbReference type="Proteomes" id="UP000821837"/>
    </source>
</evidence>
<reference evidence="2" key="1">
    <citation type="journal article" date="2020" name="Cell">
        <title>Large-Scale Comparative Analyses of Tick Genomes Elucidate Their Genetic Diversity and Vector Capacities.</title>
        <authorList>
            <consortium name="Tick Genome and Microbiome Consortium (TIGMIC)"/>
            <person name="Jia N."/>
            <person name="Wang J."/>
            <person name="Shi W."/>
            <person name="Du L."/>
            <person name="Sun Y."/>
            <person name="Zhan W."/>
            <person name="Jiang J.F."/>
            <person name="Wang Q."/>
            <person name="Zhang B."/>
            <person name="Ji P."/>
            <person name="Bell-Sakyi L."/>
            <person name="Cui X.M."/>
            <person name="Yuan T.T."/>
            <person name="Jiang B.G."/>
            <person name="Yang W.F."/>
            <person name="Lam T.T."/>
            <person name="Chang Q.C."/>
            <person name="Ding S.J."/>
            <person name="Wang X.J."/>
            <person name="Zhu J.G."/>
            <person name="Ruan X.D."/>
            <person name="Zhao L."/>
            <person name="Wei J.T."/>
            <person name="Ye R.Z."/>
            <person name="Que T.C."/>
            <person name="Du C.H."/>
            <person name="Zhou Y.H."/>
            <person name="Cheng J.X."/>
            <person name="Dai P.F."/>
            <person name="Guo W.B."/>
            <person name="Han X.H."/>
            <person name="Huang E.J."/>
            <person name="Li L.F."/>
            <person name="Wei W."/>
            <person name="Gao Y.C."/>
            <person name="Liu J.Z."/>
            <person name="Shao H.Z."/>
            <person name="Wang X."/>
            <person name="Wang C.C."/>
            <person name="Yang T.C."/>
            <person name="Huo Q.B."/>
            <person name="Li W."/>
            <person name="Chen H.Y."/>
            <person name="Chen S.E."/>
            <person name="Zhou L.G."/>
            <person name="Ni X.B."/>
            <person name="Tian J.H."/>
            <person name="Sheng Y."/>
            <person name="Liu T."/>
            <person name="Pan Y.S."/>
            <person name="Xia L.Y."/>
            <person name="Li J."/>
            <person name="Zhao F."/>
            <person name="Cao W.C."/>
        </authorList>
    </citation>
    <scope>NUCLEOTIDE SEQUENCE</scope>
    <source>
        <strain evidence="2">Rsan-2018</strain>
    </source>
</reference>
<feature type="compositionally biased region" description="Polar residues" evidence="1">
    <location>
        <begin position="230"/>
        <end position="244"/>
    </location>
</feature>
<accession>A0A9D4PDK6</accession>
<evidence type="ECO:0000313" key="2">
    <source>
        <dbReference type="EMBL" id="KAH7938996.1"/>
    </source>
</evidence>
<dbReference type="Proteomes" id="UP000821837">
    <property type="component" value="Chromosome 8"/>
</dbReference>
<gene>
    <name evidence="2" type="ORF">HPB52_004113</name>
</gene>
<feature type="region of interest" description="Disordered" evidence="1">
    <location>
        <begin position="174"/>
        <end position="199"/>
    </location>
</feature>
<proteinExistence type="predicted"/>
<organism evidence="2 3">
    <name type="scientific">Rhipicephalus sanguineus</name>
    <name type="common">Brown dog tick</name>
    <name type="synonym">Ixodes sanguineus</name>
    <dbReference type="NCBI Taxonomy" id="34632"/>
    <lineage>
        <taxon>Eukaryota</taxon>
        <taxon>Metazoa</taxon>
        <taxon>Ecdysozoa</taxon>
        <taxon>Arthropoda</taxon>
        <taxon>Chelicerata</taxon>
        <taxon>Arachnida</taxon>
        <taxon>Acari</taxon>
        <taxon>Parasitiformes</taxon>
        <taxon>Ixodida</taxon>
        <taxon>Ixodoidea</taxon>
        <taxon>Ixodidae</taxon>
        <taxon>Rhipicephalinae</taxon>
        <taxon>Rhipicephalus</taxon>
        <taxon>Rhipicephalus</taxon>
    </lineage>
</organism>
<protein>
    <recommendedName>
        <fullName evidence="4">Tick transposon</fullName>
    </recommendedName>
</protein>
<sequence length="382" mass="41581">MPELPSTHRKIINRPRDGLDLRKTSCYGISTAIFTAAGITAIQASSDLVCPNVVQNIVVVCTEKEDNARKILALKNIRVNGKEHEVAVYAAAEGNYVKGGHTTGDKACKQKYQTPFVIRQRRKEREMERAFDMDLRDFPTLGAGMPRPSSGGWLQPFTVGGGSALPITAKWASKAQNPEPYRTQAGPSTQVSGGTVTANESEELKKVRNENAKLSSELAQVKKELASLKNAVSASRQDGDQNGANGRKRRAVGDVPEERAVPLPDTVRSAIMVHPLPRNMHPVYNHGRRRARAKAFLSQLNSRRENALFVDASRSGPNSFVAAVVDMSGRTVSAASVRTRSTGVAEQVAISLALTTKDPCPIFSDSMTAVRRRRVSVFHGVR</sequence>